<dbReference type="PANTHER" id="PTHR43673">
    <property type="entry name" value="NAD(P)H NITROREDUCTASE YDGI-RELATED"/>
    <property type="match status" value="1"/>
</dbReference>
<sequence>MSGIKQFLISRKSIRNFDKQFTITNEEINTILTEASSAPSSNNLQPWKVITVKDKSLQKKLSTLAFDQSAIKEASAVFILYADTTQYDHIEEITKRMVDQHIIDEDMATKQIKTVEAFFTLHPNDNQEFGAALDSGLFAMHLMHIIRAHGYGTVPIRGATFSKISELLDVPSHWIPIMLLPIGKALDNGYDSIRYHVNEFSTIIE</sequence>
<dbReference type="AlphaFoldDB" id="A0A1E5GW69"/>
<dbReference type="OrthoDB" id="9775805at2"/>
<evidence type="ECO:0000259" key="3">
    <source>
        <dbReference type="Pfam" id="PF00881"/>
    </source>
</evidence>
<dbReference type="GO" id="GO:0016491">
    <property type="term" value="F:oxidoreductase activity"/>
    <property type="evidence" value="ECO:0007669"/>
    <property type="project" value="UniProtKB-KW"/>
</dbReference>
<dbReference type="Proteomes" id="UP000095094">
    <property type="component" value="Unassembled WGS sequence"/>
</dbReference>
<name>A0A1E5GW69_9ENTE</name>
<keyword evidence="5" id="KW-1185">Reference proteome</keyword>
<keyword evidence="2" id="KW-0560">Oxidoreductase</keyword>
<dbReference type="Gene3D" id="3.40.109.10">
    <property type="entry name" value="NADH Oxidase"/>
    <property type="match status" value="1"/>
</dbReference>
<proteinExistence type="inferred from homology"/>
<dbReference type="Pfam" id="PF00881">
    <property type="entry name" value="Nitroreductase"/>
    <property type="match status" value="1"/>
</dbReference>
<dbReference type="SUPFAM" id="SSF55469">
    <property type="entry name" value="FMN-dependent nitroreductase-like"/>
    <property type="match status" value="1"/>
</dbReference>
<evidence type="ECO:0000256" key="2">
    <source>
        <dbReference type="ARBA" id="ARBA00023002"/>
    </source>
</evidence>
<evidence type="ECO:0000256" key="1">
    <source>
        <dbReference type="ARBA" id="ARBA00007118"/>
    </source>
</evidence>
<comment type="caution">
    <text evidence="4">The sequence shown here is derived from an EMBL/GenBank/DDBJ whole genome shotgun (WGS) entry which is preliminary data.</text>
</comment>
<dbReference type="PANTHER" id="PTHR43673:SF10">
    <property type="entry name" value="NADH DEHYDROGENASE_NAD(P)H NITROREDUCTASE XCC3605-RELATED"/>
    <property type="match status" value="1"/>
</dbReference>
<reference evidence="5" key="1">
    <citation type="submission" date="2016-09" db="EMBL/GenBank/DDBJ databases">
        <authorList>
            <person name="Gulvik C.A."/>
        </authorList>
    </citation>
    <scope>NUCLEOTIDE SEQUENCE [LARGE SCALE GENOMIC DNA]</scope>
    <source>
        <strain evidence="5">LMG 8895</strain>
    </source>
</reference>
<gene>
    <name evidence="4" type="ORF">BCR25_04760</name>
</gene>
<dbReference type="CDD" id="cd02137">
    <property type="entry name" value="MhqN-like"/>
    <property type="match status" value="1"/>
</dbReference>
<dbReference type="RefSeq" id="WP_069663306.1">
    <property type="nucleotide sequence ID" value="NZ_JBHUJJ010000001.1"/>
</dbReference>
<evidence type="ECO:0000313" key="4">
    <source>
        <dbReference type="EMBL" id="OEG16912.1"/>
    </source>
</evidence>
<protein>
    <recommendedName>
        <fullName evidence="3">Nitroreductase domain-containing protein</fullName>
    </recommendedName>
</protein>
<comment type="similarity">
    <text evidence="1">Belongs to the nitroreductase family.</text>
</comment>
<dbReference type="InterPro" id="IPR000415">
    <property type="entry name" value="Nitroreductase-like"/>
</dbReference>
<evidence type="ECO:0000313" key="5">
    <source>
        <dbReference type="Proteomes" id="UP000095094"/>
    </source>
</evidence>
<feature type="domain" description="Nitroreductase" evidence="3">
    <location>
        <begin position="10"/>
        <end position="184"/>
    </location>
</feature>
<organism evidence="4 5">
    <name type="scientific">Enterococcus termitis</name>
    <dbReference type="NCBI Taxonomy" id="332950"/>
    <lineage>
        <taxon>Bacteria</taxon>
        <taxon>Bacillati</taxon>
        <taxon>Bacillota</taxon>
        <taxon>Bacilli</taxon>
        <taxon>Lactobacillales</taxon>
        <taxon>Enterococcaceae</taxon>
        <taxon>Enterococcus</taxon>
    </lineage>
</organism>
<dbReference type="InterPro" id="IPR029479">
    <property type="entry name" value="Nitroreductase"/>
</dbReference>
<dbReference type="EMBL" id="MIJY01000012">
    <property type="protein sequence ID" value="OEG16912.1"/>
    <property type="molecule type" value="Genomic_DNA"/>
</dbReference>
<accession>A0A1E5GW69</accession>